<dbReference type="InterPro" id="IPR036388">
    <property type="entry name" value="WH-like_DNA-bd_sf"/>
</dbReference>
<dbReference type="InterPro" id="IPR016032">
    <property type="entry name" value="Sig_transdc_resp-reg_C-effctor"/>
</dbReference>
<evidence type="ECO:0000313" key="5">
    <source>
        <dbReference type="EMBL" id="MFD1704576.1"/>
    </source>
</evidence>
<proteinExistence type="predicted"/>
<dbReference type="PROSITE" id="PS51755">
    <property type="entry name" value="OMPR_PHOB"/>
    <property type="match status" value="1"/>
</dbReference>
<evidence type="ECO:0000256" key="1">
    <source>
        <dbReference type="ARBA" id="ARBA00023125"/>
    </source>
</evidence>
<feature type="domain" description="OmpR/PhoB-type" evidence="4">
    <location>
        <begin position="28"/>
        <end position="128"/>
    </location>
</feature>
<dbReference type="InterPro" id="IPR001867">
    <property type="entry name" value="OmpR/PhoB-type_DNA-bd"/>
</dbReference>
<dbReference type="SMART" id="SM00862">
    <property type="entry name" value="Trans_reg_C"/>
    <property type="match status" value="1"/>
</dbReference>
<name>A0ABW4KCZ0_9HYPH</name>
<dbReference type="RefSeq" id="WP_378800623.1">
    <property type="nucleotide sequence ID" value="NZ_JBHUER010000010.1"/>
</dbReference>
<evidence type="ECO:0000313" key="6">
    <source>
        <dbReference type="Proteomes" id="UP001597308"/>
    </source>
</evidence>
<evidence type="ECO:0000259" key="4">
    <source>
        <dbReference type="PROSITE" id="PS51755"/>
    </source>
</evidence>
<protein>
    <submittedName>
        <fullName evidence="5">Helix-turn-helix domain-containing protein</fullName>
    </submittedName>
</protein>
<keyword evidence="1 2" id="KW-0238">DNA-binding</keyword>
<feature type="DNA-binding region" description="OmpR/PhoB-type" evidence="2">
    <location>
        <begin position="28"/>
        <end position="128"/>
    </location>
</feature>
<organism evidence="5 6">
    <name type="scientific">Methylopila henanensis</name>
    <dbReference type="NCBI Taxonomy" id="873516"/>
    <lineage>
        <taxon>Bacteria</taxon>
        <taxon>Pseudomonadati</taxon>
        <taxon>Pseudomonadota</taxon>
        <taxon>Alphaproteobacteria</taxon>
        <taxon>Hyphomicrobiales</taxon>
        <taxon>Methylopilaceae</taxon>
        <taxon>Methylopila</taxon>
    </lineage>
</organism>
<accession>A0ABW4KCZ0</accession>
<feature type="region of interest" description="Disordered" evidence="3">
    <location>
        <begin position="1"/>
        <end position="38"/>
    </location>
</feature>
<feature type="compositionally biased region" description="Polar residues" evidence="3">
    <location>
        <begin position="12"/>
        <end position="27"/>
    </location>
</feature>
<dbReference type="Gene3D" id="1.10.10.10">
    <property type="entry name" value="Winged helix-like DNA-binding domain superfamily/Winged helix DNA-binding domain"/>
    <property type="match status" value="1"/>
</dbReference>
<dbReference type="SUPFAM" id="SSF46894">
    <property type="entry name" value="C-terminal effector domain of the bipartite response regulators"/>
    <property type="match status" value="1"/>
</dbReference>
<evidence type="ECO:0000256" key="2">
    <source>
        <dbReference type="PROSITE-ProRule" id="PRU01091"/>
    </source>
</evidence>
<dbReference type="Pfam" id="PF00486">
    <property type="entry name" value="Trans_reg_C"/>
    <property type="match status" value="1"/>
</dbReference>
<gene>
    <name evidence="5" type="ORF">ACFSCV_16340</name>
</gene>
<keyword evidence="6" id="KW-1185">Reference proteome</keyword>
<evidence type="ECO:0000256" key="3">
    <source>
        <dbReference type="SAM" id="MobiDB-lite"/>
    </source>
</evidence>
<dbReference type="EMBL" id="JBHUER010000010">
    <property type="protein sequence ID" value="MFD1704576.1"/>
    <property type="molecule type" value="Genomic_DNA"/>
</dbReference>
<reference evidence="6" key="1">
    <citation type="journal article" date="2019" name="Int. J. Syst. Evol. Microbiol.">
        <title>The Global Catalogue of Microorganisms (GCM) 10K type strain sequencing project: providing services to taxonomists for standard genome sequencing and annotation.</title>
        <authorList>
            <consortium name="The Broad Institute Genomics Platform"/>
            <consortium name="The Broad Institute Genome Sequencing Center for Infectious Disease"/>
            <person name="Wu L."/>
            <person name="Ma J."/>
        </authorList>
    </citation>
    <scope>NUCLEOTIDE SEQUENCE [LARGE SCALE GENOMIC DNA]</scope>
    <source>
        <strain evidence="6">KCTC 23707</strain>
    </source>
</reference>
<dbReference type="CDD" id="cd00383">
    <property type="entry name" value="trans_reg_C"/>
    <property type="match status" value="1"/>
</dbReference>
<dbReference type="Proteomes" id="UP001597308">
    <property type="component" value="Unassembled WGS sequence"/>
</dbReference>
<comment type="caution">
    <text evidence="5">The sequence shown here is derived from an EMBL/GenBank/DDBJ whole genome shotgun (WGS) entry which is preliminary data.</text>
</comment>
<sequence length="135" mass="15125">MRLYSRWGTGWSPVSRSTPATGSKRVNSSSSSIPPSGAKRFRGLARAAHGRRRLTLTAKEFALLEVLARCPSQIVLKTAIAEIGWEINFETNTNVVEVAIRRLRSKLELPGEDKLIHTVRGMSYMLEHRRDPDVP</sequence>